<gene>
    <name evidence="3" type="ORF">J2T57_004253</name>
</gene>
<dbReference type="InterPro" id="IPR050772">
    <property type="entry name" value="Hydratase-Decarb/MhpD_sf"/>
</dbReference>
<reference evidence="3" key="1">
    <citation type="submission" date="2022-03" db="EMBL/GenBank/DDBJ databases">
        <title>Genomic Encyclopedia of Type Strains, Phase III (KMG-III): the genomes of soil and plant-associated and newly described type strains.</title>
        <authorList>
            <person name="Whitman W."/>
        </authorList>
    </citation>
    <scope>NUCLEOTIDE SEQUENCE</scope>
    <source>
        <strain evidence="3">ANL 6-2</strain>
    </source>
</reference>
<proteinExistence type="predicted"/>
<organism evidence="3 4">
    <name type="scientific">Natronocella acetinitrilica</name>
    <dbReference type="NCBI Taxonomy" id="414046"/>
    <lineage>
        <taxon>Bacteria</taxon>
        <taxon>Pseudomonadati</taxon>
        <taxon>Pseudomonadota</taxon>
        <taxon>Gammaproteobacteria</taxon>
        <taxon>Chromatiales</taxon>
        <taxon>Ectothiorhodospiraceae</taxon>
        <taxon>Natronocella</taxon>
    </lineage>
</organism>
<name>A0AAE3G7G1_9GAMM</name>
<dbReference type="GO" id="GO:0005737">
    <property type="term" value="C:cytoplasm"/>
    <property type="evidence" value="ECO:0007669"/>
    <property type="project" value="TreeGrafter"/>
</dbReference>
<dbReference type="EC" id="4.1.1.77" evidence="3"/>
<dbReference type="PANTHER" id="PTHR30143:SF0">
    <property type="entry name" value="2-KETO-4-PENTENOATE HYDRATASE"/>
    <property type="match status" value="1"/>
</dbReference>
<dbReference type="Pfam" id="PF01557">
    <property type="entry name" value="FAA_hydrolase"/>
    <property type="match status" value="1"/>
</dbReference>
<dbReference type="InterPro" id="IPR011234">
    <property type="entry name" value="Fumarylacetoacetase-like_C"/>
</dbReference>
<evidence type="ECO:0000259" key="2">
    <source>
        <dbReference type="Pfam" id="PF01557"/>
    </source>
</evidence>
<comment type="caution">
    <text evidence="3">The sequence shown here is derived from an EMBL/GenBank/DDBJ whole genome shotgun (WGS) entry which is preliminary data.</text>
</comment>
<feature type="domain" description="Fumarylacetoacetase-like C-terminal" evidence="2">
    <location>
        <begin position="106"/>
        <end position="262"/>
    </location>
</feature>
<keyword evidence="1 3" id="KW-0456">Lyase</keyword>
<evidence type="ECO:0000313" key="4">
    <source>
        <dbReference type="Proteomes" id="UP001205843"/>
    </source>
</evidence>
<dbReference type="SUPFAM" id="SSF56529">
    <property type="entry name" value="FAH"/>
    <property type="match status" value="1"/>
</dbReference>
<dbReference type="GO" id="GO:0008684">
    <property type="term" value="F:2-oxopent-4-enoate hydratase activity"/>
    <property type="evidence" value="ECO:0007669"/>
    <property type="project" value="TreeGrafter"/>
</dbReference>
<evidence type="ECO:0000256" key="1">
    <source>
        <dbReference type="ARBA" id="ARBA00023239"/>
    </source>
</evidence>
<accession>A0AAE3G7G1</accession>
<dbReference type="EMBL" id="JALJXV010000013">
    <property type="protein sequence ID" value="MCP1677079.1"/>
    <property type="molecule type" value="Genomic_DNA"/>
</dbReference>
<dbReference type="Proteomes" id="UP001205843">
    <property type="component" value="Unassembled WGS sequence"/>
</dbReference>
<dbReference type="AlphaFoldDB" id="A0AAE3G7G1"/>
<dbReference type="InterPro" id="IPR036663">
    <property type="entry name" value="Fumarylacetoacetase_C_sf"/>
</dbReference>
<keyword evidence="4" id="KW-1185">Reference proteome</keyword>
<dbReference type="GO" id="GO:0047437">
    <property type="term" value="F:4-oxalocrotonate decarboxylase activity"/>
    <property type="evidence" value="ECO:0007669"/>
    <property type="project" value="UniProtKB-EC"/>
</dbReference>
<sequence>MPTSLDLDALASEMKAAQDAAQHVEPFTARLPSFDLATGYDVAHLVHEARLKEGVRPVGRKIGFTNPGMWSRYGVREPIWGYMYDTTVFRLDDTRAACSLAGLVEPKIEPEIVFGFRRAPRAGADISEVLDAVEWVAHGFEIVQSHFPGWSFQAPDTVADGSLHGFLLVGPEQPVSQLGADVVGALESFTLALACNGRQVETGKGSNVLGSPLSAVAHLLSVLASRLDHEPLRAGEIVTTGTVTAAYAVQEGETWRSDVQGISLPGLTVEFSAQLAAGRRVSCE</sequence>
<dbReference type="RefSeq" id="WP_253485092.1">
    <property type="nucleotide sequence ID" value="NZ_JALJXV010000013.1"/>
</dbReference>
<dbReference type="PANTHER" id="PTHR30143">
    <property type="entry name" value="ACID HYDRATASE"/>
    <property type="match status" value="1"/>
</dbReference>
<protein>
    <submittedName>
        <fullName evidence="3">2-oxo-3-hexenedioate decarboxylase</fullName>
        <ecNumber evidence="3">4.1.1.77</ecNumber>
    </submittedName>
</protein>
<dbReference type="Gene3D" id="3.90.850.10">
    <property type="entry name" value="Fumarylacetoacetase-like, C-terminal domain"/>
    <property type="match status" value="1"/>
</dbReference>
<evidence type="ECO:0000313" key="3">
    <source>
        <dbReference type="EMBL" id="MCP1677079.1"/>
    </source>
</evidence>